<dbReference type="PANTHER" id="PTHR31490">
    <property type="entry name" value="GLYCOSYL HYDROLASE"/>
    <property type="match status" value="1"/>
</dbReference>
<comment type="similarity">
    <text evidence="2">Belongs to the glycosyl hydrolase 10 (cellulase F) family.</text>
</comment>
<evidence type="ECO:0000256" key="10">
    <source>
        <dbReference type="SAM" id="MobiDB-lite"/>
    </source>
</evidence>
<dbReference type="RefSeq" id="WP_218101627.1">
    <property type="nucleotide sequence ID" value="NZ_CAJVCE010000019.1"/>
</dbReference>
<dbReference type="SMART" id="SM00633">
    <property type="entry name" value="Glyco_10"/>
    <property type="match status" value="1"/>
</dbReference>
<name>A0ABN7TRQ4_9BACL</name>
<sequence length="365" mass="41538">MGSRVGGVCLMLLALVALTSCASAGSGGLKDEGGKPTGTASDKDTAPTLRQLAERRGFFVGAAVNYDPFSKDAAYRQAIADQFNILTPENDMKFMRLHPEKDRYTFDQADKLMAFAAEHRITVRGHTLVWHRSLPKWVEEGQWDKEQLKAVMKEHIQTVVSRYKGKIAVWDVVNEAFNDDGSYRDNIWHKVIGPEYIELAFRWAHEADPGALLYYNDYTNESMTTKSNRIYEMSRDFRSRQVPIDGIGWQMHVRTMNYASPDKMKQNLQRLGALGLQVQITEMDVKVNDNKDNTQDDKMKRQADVYAGTLSACLGEKNCTAFITWGVGDKYTYLKDQDPKEQPLLLDERFQSKPAYHAVMDVLKR</sequence>
<proteinExistence type="inferred from homology"/>
<keyword evidence="7" id="KW-0119">Carbohydrate metabolism</keyword>
<feature type="region of interest" description="Disordered" evidence="10">
    <location>
        <begin position="26"/>
        <end position="46"/>
    </location>
</feature>
<comment type="caution">
    <text evidence="13">The sequence shown here is derived from an EMBL/GenBank/DDBJ whole genome shotgun (WGS) entry which is preliminary data.</text>
</comment>
<gene>
    <name evidence="13" type="primary">xynZ_1</name>
    <name evidence="13" type="ORF">PAECIP111802_05416</name>
</gene>
<feature type="chain" id="PRO_5045390772" description="endo-1,4-beta-xylanase" evidence="11">
    <location>
        <begin position="25"/>
        <end position="365"/>
    </location>
</feature>
<keyword evidence="6 13" id="KW-0378">Hydrolase</keyword>
<evidence type="ECO:0000256" key="8">
    <source>
        <dbReference type="ARBA" id="ARBA00023295"/>
    </source>
</evidence>
<reference evidence="13 14" key="1">
    <citation type="submission" date="2021-06" db="EMBL/GenBank/DDBJ databases">
        <authorList>
            <person name="Criscuolo A."/>
        </authorList>
    </citation>
    <scope>NUCLEOTIDE SEQUENCE [LARGE SCALE GENOMIC DNA]</scope>
    <source>
        <strain evidence="14">CIP 111802</strain>
    </source>
</reference>
<keyword evidence="4" id="KW-0858">Xylan degradation</keyword>
<evidence type="ECO:0000256" key="5">
    <source>
        <dbReference type="ARBA" id="ARBA00022729"/>
    </source>
</evidence>
<dbReference type="GO" id="GO:0031176">
    <property type="term" value="F:endo-1,4-beta-xylanase activity"/>
    <property type="evidence" value="ECO:0007669"/>
    <property type="project" value="UniProtKB-EC"/>
</dbReference>
<evidence type="ECO:0000313" key="13">
    <source>
        <dbReference type="EMBL" id="CAG7653168.1"/>
    </source>
</evidence>
<evidence type="ECO:0000256" key="1">
    <source>
        <dbReference type="ARBA" id="ARBA00000681"/>
    </source>
</evidence>
<evidence type="ECO:0000256" key="4">
    <source>
        <dbReference type="ARBA" id="ARBA00022651"/>
    </source>
</evidence>
<keyword evidence="8 13" id="KW-0326">Glycosidase</keyword>
<evidence type="ECO:0000259" key="12">
    <source>
        <dbReference type="PROSITE" id="PS51760"/>
    </source>
</evidence>
<dbReference type="PANTHER" id="PTHR31490:SF88">
    <property type="entry name" value="BETA-XYLANASE"/>
    <property type="match status" value="1"/>
</dbReference>
<evidence type="ECO:0000256" key="9">
    <source>
        <dbReference type="ARBA" id="ARBA00023326"/>
    </source>
</evidence>
<evidence type="ECO:0000256" key="2">
    <source>
        <dbReference type="ARBA" id="ARBA00007495"/>
    </source>
</evidence>
<comment type="catalytic activity">
    <reaction evidence="1">
        <text>Endohydrolysis of (1-&gt;4)-beta-D-xylosidic linkages in xylans.</text>
        <dbReference type="EC" id="3.2.1.8"/>
    </reaction>
</comment>
<dbReference type="PROSITE" id="PS51760">
    <property type="entry name" value="GH10_2"/>
    <property type="match status" value="1"/>
</dbReference>
<evidence type="ECO:0000256" key="6">
    <source>
        <dbReference type="ARBA" id="ARBA00022801"/>
    </source>
</evidence>
<protein>
    <recommendedName>
        <fullName evidence="3">endo-1,4-beta-xylanase</fullName>
        <ecNumber evidence="3">3.2.1.8</ecNumber>
    </recommendedName>
</protein>
<evidence type="ECO:0000313" key="14">
    <source>
        <dbReference type="Proteomes" id="UP000730618"/>
    </source>
</evidence>
<feature type="signal peptide" evidence="11">
    <location>
        <begin position="1"/>
        <end position="24"/>
    </location>
</feature>
<dbReference type="InterPro" id="IPR001000">
    <property type="entry name" value="GH10_dom"/>
</dbReference>
<evidence type="ECO:0000256" key="3">
    <source>
        <dbReference type="ARBA" id="ARBA00012590"/>
    </source>
</evidence>
<accession>A0ABN7TRQ4</accession>
<feature type="domain" description="GH10" evidence="12">
    <location>
        <begin position="43"/>
        <end position="362"/>
    </location>
</feature>
<dbReference type="InterPro" id="IPR044846">
    <property type="entry name" value="GH10"/>
</dbReference>
<keyword evidence="14" id="KW-1185">Reference proteome</keyword>
<dbReference type="PROSITE" id="PS51257">
    <property type="entry name" value="PROKAR_LIPOPROTEIN"/>
    <property type="match status" value="1"/>
</dbReference>
<dbReference type="Proteomes" id="UP000730618">
    <property type="component" value="Unassembled WGS sequence"/>
</dbReference>
<evidence type="ECO:0000256" key="7">
    <source>
        <dbReference type="ARBA" id="ARBA00023277"/>
    </source>
</evidence>
<keyword evidence="9" id="KW-0624">Polysaccharide degradation</keyword>
<evidence type="ECO:0000256" key="11">
    <source>
        <dbReference type="SAM" id="SignalP"/>
    </source>
</evidence>
<dbReference type="EMBL" id="CAJVCE010000019">
    <property type="protein sequence ID" value="CAG7653168.1"/>
    <property type="molecule type" value="Genomic_DNA"/>
</dbReference>
<dbReference type="Pfam" id="PF00331">
    <property type="entry name" value="Glyco_hydro_10"/>
    <property type="match status" value="1"/>
</dbReference>
<dbReference type="EC" id="3.2.1.8" evidence="3"/>
<keyword evidence="5 11" id="KW-0732">Signal</keyword>
<organism evidence="13 14">
    <name type="scientific">Paenibacillus allorhizosphaerae</name>
    <dbReference type="NCBI Taxonomy" id="2849866"/>
    <lineage>
        <taxon>Bacteria</taxon>
        <taxon>Bacillati</taxon>
        <taxon>Bacillota</taxon>
        <taxon>Bacilli</taxon>
        <taxon>Bacillales</taxon>
        <taxon>Paenibacillaceae</taxon>
        <taxon>Paenibacillus</taxon>
    </lineage>
</organism>